<dbReference type="RefSeq" id="XP_018241771.1">
    <property type="nucleotide sequence ID" value="XM_018399385.1"/>
</dbReference>
<dbReference type="KEGG" id="fox:FOXG_19184"/>
<proteinExistence type="predicted"/>
<name>A0A0J9UYS4_FUSO4</name>
<reference evidence="1" key="2">
    <citation type="journal article" date="2010" name="Nature">
        <title>Comparative genomics reveals mobile pathogenicity chromosomes in Fusarium.</title>
        <authorList>
            <person name="Ma L.J."/>
            <person name="van der Does H.C."/>
            <person name="Borkovich K.A."/>
            <person name="Coleman J.J."/>
            <person name="Daboussi M.J."/>
            <person name="Di Pietro A."/>
            <person name="Dufresne M."/>
            <person name="Freitag M."/>
            <person name="Grabherr M."/>
            <person name="Henrissat B."/>
            <person name="Houterman P.M."/>
            <person name="Kang S."/>
            <person name="Shim W.B."/>
            <person name="Woloshuk C."/>
            <person name="Xie X."/>
            <person name="Xu J.R."/>
            <person name="Antoniw J."/>
            <person name="Baker S.E."/>
            <person name="Bluhm B.H."/>
            <person name="Breakspear A."/>
            <person name="Brown D.W."/>
            <person name="Butchko R.A."/>
            <person name="Chapman S."/>
            <person name="Coulson R."/>
            <person name="Coutinho P.M."/>
            <person name="Danchin E.G."/>
            <person name="Diener A."/>
            <person name="Gale L.R."/>
            <person name="Gardiner D.M."/>
            <person name="Goff S."/>
            <person name="Hammond-Kosack K.E."/>
            <person name="Hilburn K."/>
            <person name="Hua-Van A."/>
            <person name="Jonkers W."/>
            <person name="Kazan K."/>
            <person name="Kodira C.D."/>
            <person name="Koehrsen M."/>
            <person name="Kumar L."/>
            <person name="Lee Y.H."/>
            <person name="Li L."/>
            <person name="Manners J.M."/>
            <person name="Miranda-Saavedra D."/>
            <person name="Mukherjee M."/>
            <person name="Park G."/>
            <person name="Park J."/>
            <person name="Park S.Y."/>
            <person name="Proctor R.H."/>
            <person name="Regev A."/>
            <person name="Ruiz-Roldan M.C."/>
            <person name="Sain D."/>
            <person name="Sakthikumar S."/>
            <person name="Sykes S."/>
            <person name="Schwartz D.C."/>
            <person name="Turgeon B.G."/>
            <person name="Wapinski I."/>
            <person name="Yoder O."/>
            <person name="Young S."/>
            <person name="Zeng Q."/>
            <person name="Zhou S."/>
            <person name="Galagan J."/>
            <person name="Cuomo C.A."/>
            <person name="Kistler H.C."/>
            <person name="Rep M."/>
        </authorList>
    </citation>
    <scope>NUCLEOTIDE SEQUENCE [LARGE SCALE GENOMIC DNA]</scope>
    <source>
        <strain evidence="1">4287</strain>
    </source>
</reference>
<dbReference type="EMBL" id="DS231701">
    <property type="protein sequence ID" value="KNB03726.1"/>
    <property type="molecule type" value="Genomic_DNA"/>
</dbReference>
<protein>
    <submittedName>
        <fullName evidence="1">Uncharacterized protein</fullName>
    </submittedName>
</protein>
<reference evidence="1" key="1">
    <citation type="submission" date="2007-04" db="EMBL/GenBank/DDBJ databases">
        <authorList>
            <consortium name="The Broad Institute Genome Sequencing Platform"/>
            <person name="Birren B."/>
            <person name="Lander E."/>
            <person name="Galagan J."/>
            <person name="Nusbaum C."/>
            <person name="Devon K."/>
            <person name="Ma L.-J."/>
            <person name="Jaffe D."/>
            <person name="Butler J."/>
            <person name="Alvarez P."/>
            <person name="Gnerre S."/>
            <person name="Grabherr M."/>
            <person name="Kleber M."/>
            <person name="Mauceli E."/>
            <person name="Brockman W."/>
            <person name="MacCallum I.A."/>
            <person name="Young S."/>
            <person name="LaButti K."/>
            <person name="DeCaprio D."/>
            <person name="Crawford M."/>
            <person name="Koehrsen M."/>
            <person name="Engels R."/>
            <person name="Montgomery P."/>
            <person name="Pearson M."/>
            <person name="Howarth C."/>
            <person name="Larson L."/>
            <person name="White J."/>
            <person name="O'Leary S."/>
            <person name="Kodira C."/>
            <person name="Zeng Q."/>
            <person name="Yandava C."/>
            <person name="Alvarado L."/>
            <person name="Kistler C."/>
            <person name="Shim W.-B."/>
            <person name="Kang S."/>
            <person name="Woloshuk C."/>
        </authorList>
    </citation>
    <scope>NUCLEOTIDE SEQUENCE</scope>
    <source>
        <strain evidence="1">4287</strain>
    </source>
</reference>
<sequence>MGKVSAKHNANTGFACEVTCLVDLMQHSLAAVSLNPYRRAYGPISLELNPEFQTTELPQATLILLVSTGDHIVHGSDGSCCDLHLTVSLLFKPTRDREDLLNSSTRSCECHGSTVCISTAISLQRLDTRM</sequence>
<dbReference type="VEuPathDB" id="FungiDB:FOXG_19184"/>
<evidence type="ECO:0000313" key="2">
    <source>
        <dbReference type="Proteomes" id="UP000009097"/>
    </source>
</evidence>
<dbReference type="GeneID" id="28959890"/>
<evidence type="ECO:0000313" key="1">
    <source>
        <dbReference type="EMBL" id="KNB03726.1"/>
    </source>
</evidence>
<gene>
    <name evidence="1" type="ORF">FOXG_19184</name>
</gene>
<dbReference type="Proteomes" id="UP000009097">
    <property type="component" value="Unassembled WGS sequence"/>
</dbReference>
<dbReference type="AlphaFoldDB" id="A0A0J9UYS4"/>
<organism evidence="1 2">
    <name type="scientific">Fusarium oxysporum f. sp. lycopersici (strain 4287 / CBS 123668 / FGSC 9935 / NRRL 34936)</name>
    <name type="common">Fusarium vascular wilt of tomato</name>
    <dbReference type="NCBI Taxonomy" id="426428"/>
    <lineage>
        <taxon>Eukaryota</taxon>
        <taxon>Fungi</taxon>
        <taxon>Dikarya</taxon>
        <taxon>Ascomycota</taxon>
        <taxon>Pezizomycotina</taxon>
        <taxon>Sordariomycetes</taxon>
        <taxon>Hypocreomycetidae</taxon>
        <taxon>Hypocreales</taxon>
        <taxon>Nectriaceae</taxon>
        <taxon>Fusarium</taxon>
        <taxon>Fusarium oxysporum species complex</taxon>
    </lineage>
</organism>
<accession>A0A0J9UYS4</accession>